<feature type="transmembrane region" description="Helical" evidence="7">
    <location>
        <begin position="161"/>
        <end position="182"/>
    </location>
</feature>
<evidence type="ECO:0000256" key="3">
    <source>
        <dbReference type="ARBA" id="ARBA00022989"/>
    </source>
</evidence>
<evidence type="ECO:0000256" key="4">
    <source>
        <dbReference type="ARBA" id="ARBA00023136"/>
    </source>
</evidence>
<feature type="region of interest" description="Disordered" evidence="6">
    <location>
        <begin position="322"/>
        <end position="344"/>
    </location>
</feature>
<feature type="domain" description="Rhodopsin" evidence="8">
    <location>
        <begin position="45"/>
        <end position="307"/>
    </location>
</feature>
<dbReference type="EMBL" id="JAPZBT010000002">
    <property type="protein sequence ID" value="KAJ5374422.1"/>
    <property type="molecule type" value="Genomic_DNA"/>
</dbReference>
<gene>
    <name evidence="9" type="ORF">N7517_006428</name>
</gene>
<organism evidence="9 10">
    <name type="scientific">Penicillium concentricum</name>
    <dbReference type="NCBI Taxonomy" id="293559"/>
    <lineage>
        <taxon>Eukaryota</taxon>
        <taxon>Fungi</taxon>
        <taxon>Dikarya</taxon>
        <taxon>Ascomycota</taxon>
        <taxon>Pezizomycotina</taxon>
        <taxon>Eurotiomycetes</taxon>
        <taxon>Eurotiomycetidae</taxon>
        <taxon>Eurotiales</taxon>
        <taxon>Aspergillaceae</taxon>
        <taxon>Penicillium</taxon>
    </lineage>
</organism>
<keyword evidence="3 7" id="KW-1133">Transmembrane helix</keyword>
<evidence type="ECO:0000256" key="7">
    <source>
        <dbReference type="SAM" id="Phobius"/>
    </source>
</evidence>
<dbReference type="PANTHER" id="PTHR33048:SF163">
    <property type="entry name" value="INTEGRAL MEMBRANE PROTEIN (AFU_ORTHOLOGUE AFUA_8G05510)"/>
    <property type="match status" value="1"/>
</dbReference>
<evidence type="ECO:0000256" key="5">
    <source>
        <dbReference type="ARBA" id="ARBA00038359"/>
    </source>
</evidence>
<evidence type="ECO:0000256" key="1">
    <source>
        <dbReference type="ARBA" id="ARBA00004141"/>
    </source>
</evidence>
<dbReference type="InterPro" id="IPR052337">
    <property type="entry name" value="SAT4-like"/>
</dbReference>
<accession>A0A9W9S997</accession>
<dbReference type="Proteomes" id="UP001147752">
    <property type="component" value="Unassembled WGS sequence"/>
</dbReference>
<dbReference type="Pfam" id="PF20684">
    <property type="entry name" value="Fung_rhodopsin"/>
    <property type="match status" value="1"/>
</dbReference>
<evidence type="ECO:0000256" key="6">
    <source>
        <dbReference type="SAM" id="MobiDB-lite"/>
    </source>
</evidence>
<evidence type="ECO:0000313" key="10">
    <source>
        <dbReference type="Proteomes" id="UP001147752"/>
    </source>
</evidence>
<reference evidence="9" key="2">
    <citation type="journal article" date="2023" name="IMA Fungus">
        <title>Comparative genomic study of the Penicillium genus elucidates a diverse pangenome and 15 lateral gene transfer events.</title>
        <authorList>
            <person name="Petersen C."/>
            <person name="Sorensen T."/>
            <person name="Nielsen M.R."/>
            <person name="Sondergaard T.E."/>
            <person name="Sorensen J.L."/>
            <person name="Fitzpatrick D.A."/>
            <person name="Frisvad J.C."/>
            <person name="Nielsen K.L."/>
        </authorList>
    </citation>
    <scope>NUCLEOTIDE SEQUENCE</scope>
    <source>
        <strain evidence="9">IBT 3081</strain>
    </source>
</reference>
<feature type="transmembrane region" description="Helical" evidence="7">
    <location>
        <begin position="243"/>
        <end position="263"/>
    </location>
</feature>
<proteinExistence type="inferred from homology"/>
<keyword evidence="2 7" id="KW-0812">Transmembrane</keyword>
<name>A0A9W9S997_9EURO</name>
<dbReference type="AlphaFoldDB" id="A0A9W9S997"/>
<feature type="transmembrane region" description="Helical" evidence="7">
    <location>
        <begin position="127"/>
        <end position="149"/>
    </location>
</feature>
<evidence type="ECO:0000313" key="9">
    <source>
        <dbReference type="EMBL" id="KAJ5374422.1"/>
    </source>
</evidence>
<dbReference type="PANTHER" id="PTHR33048">
    <property type="entry name" value="PTH11-LIKE INTEGRAL MEMBRANE PROTEIN (AFU_ORTHOLOGUE AFUA_5G11245)"/>
    <property type="match status" value="1"/>
</dbReference>
<keyword evidence="4 7" id="KW-0472">Membrane</keyword>
<dbReference type="GO" id="GO:0016020">
    <property type="term" value="C:membrane"/>
    <property type="evidence" value="ECO:0007669"/>
    <property type="project" value="UniProtKB-SubCell"/>
</dbReference>
<comment type="subcellular location">
    <subcellularLocation>
        <location evidence="1">Membrane</location>
        <topology evidence="1">Multi-pass membrane protein</topology>
    </subcellularLocation>
</comment>
<feature type="transmembrane region" description="Helical" evidence="7">
    <location>
        <begin position="31"/>
        <end position="53"/>
    </location>
</feature>
<evidence type="ECO:0000259" key="8">
    <source>
        <dbReference type="Pfam" id="PF20684"/>
    </source>
</evidence>
<protein>
    <recommendedName>
        <fullName evidence="8">Rhodopsin domain-containing protein</fullName>
    </recommendedName>
</protein>
<sequence>MNADPAILALFGPAPSNVDLTASDVSVNNGVVIAMLCLAAVFVILRFIARIVLRNALMADDWAIIAALPVGFTFTDYICAKICISGTTALSVAAVFNAATNLGGTTGSGRHIWAVKLEELMNLYRLLFSYTFIYAAACTCTRLSILAFYRRVFSPLEQSLKVALICGLFFTISYPIIIWVTMGNACQPVSHFWTQFSDTKGKCINVNQFFLALGILNMLNDFIILIIPFPRISQLQMTLRKKLAICGIMAVGIFVCVASIVRIHFLSEFMKAADVTWLMGPVFIWSTIEPSVAVVCACLPHLAPLARLAHRSILSSLNSQRATGISSETPGGQSGSGQGLQRGNKFNNHGPTFDYGFDKMKKRANDDEIGLTNYVTVGPNGGIHASNDSVEDIGHNNSIAVHSSFVQSASPRPW</sequence>
<feature type="transmembrane region" description="Helical" evidence="7">
    <location>
        <begin position="283"/>
        <end position="303"/>
    </location>
</feature>
<evidence type="ECO:0000256" key="2">
    <source>
        <dbReference type="ARBA" id="ARBA00022692"/>
    </source>
</evidence>
<comment type="similarity">
    <text evidence="5">Belongs to the SAT4 family.</text>
</comment>
<comment type="caution">
    <text evidence="9">The sequence shown here is derived from an EMBL/GenBank/DDBJ whole genome shotgun (WGS) entry which is preliminary data.</text>
</comment>
<feature type="transmembrane region" description="Helical" evidence="7">
    <location>
        <begin position="209"/>
        <end position="231"/>
    </location>
</feature>
<dbReference type="GeneID" id="81463341"/>
<dbReference type="OrthoDB" id="5329176at2759"/>
<reference evidence="9" key="1">
    <citation type="submission" date="2022-12" db="EMBL/GenBank/DDBJ databases">
        <authorList>
            <person name="Petersen C."/>
        </authorList>
    </citation>
    <scope>NUCLEOTIDE SEQUENCE</scope>
    <source>
        <strain evidence="9">IBT 3081</strain>
    </source>
</reference>
<dbReference type="RefSeq" id="XP_056580408.1">
    <property type="nucleotide sequence ID" value="XM_056724158.1"/>
</dbReference>
<dbReference type="InterPro" id="IPR049326">
    <property type="entry name" value="Rhodopsin_dom_fungi"/>
</dbReference>
<keyword evidence="10" id="KW-1185">Reference proteome</keyword>